<dbReference type="EMBL" id="CP097635">
    <property type="protein sequence ID" value="URI08348.1"/>
    <property type="molecule type" value="Genomic_DNA"/>
</dbReference>
<dbReference type="Pfam" id="PF06042">
    <property type="entry name" value="NTP_transf_6"/>
    <property type="match status" value="1"/>
</dbReference>
<evidence type="ECO:0000313" key="2">
    <source>
        <dbReference type="Proteomes" id="UP001056201"/>
    </source>
</evidence>
<dbReference type="PANTHER" id="PTHR39166">
    <property type="entry name" value="BLL1166 PROTEIN"/>
    <property type="match status" value="1"/>
</dbReference>
<proteinExistence type="predicted"/>
<keyword evidence="2" id="KW-1185">Reference proteome</keyword>
<gene>
    <name evidence="1" type="ORF">MW290_02210</name>
</gene>
<dbReference type="PANTHER" id="PTHR39166:SF1">
    <property type="entry name" value="BLL1166 PROTEIN"/>
    <property type="match status" value="1"/>
</dbReference>
<sequence length="172" mass="19203">MSALEAVQSLQLASWCIGAGAVRNLVWDHLHGHERPSALADVDVAYFDAHPGRPDQDAGIEAKLRALEPGLPWEVTNQAFVHVWFERCFGHPVPPLTSLEEAVASWPEYATSVGVFLTRAGTLEVIAPHGLADLFGLQVRRNPVRVSVETYRQRVIQKQYTKRWPRVTVMPC</sequence>
<protein>
    <submittedName>
        <fullName evidence="1">Nucleotidyltransferase family protein</fullName>
    </submittedName>
</protein>
<reference evidence="1" key="1">
    <citation type="submission" date="2022-05" db="EMBL/GenBank/DDBJ databases">
        <title>An RpoN-dependent PEP-CTERM gene is involved in floc formation of an Aquincola tertiaricarbonis strain.</title>
        <authorList>
            <person name="Qiu D."/>
            <person name="Xia M."/>
        </authorList>
    </citation>
    <scope>NUCLEOTIDE SEQUENCE</scope>
    <source>
        <strain evidence="1">RN12</strain>
    </source>
</reference>
<dbReference type="RefSeq" id="WP_250196570.1">
    <property type="nucleotide sequence ID" value="NZ_CP097635.1"/>
</dbReference>
<dbReference type="InterPro" id="IPR009267">
    <property type="entry name" value="NTP_transf_6"/>
</dbReference>
<accession>A0ABY4S4I5</accession>
<evidence type="ECO:0000313" key="1">
    <source>
        <dbReference type="EMBL" id="URI08348.1"/>
    </source>
</evidence>
<organism evidence="1 2">
    <name type="scientific">Aquincola tertiaricarbonis</name>
    <dbReference type="NCBI Taxonomy" id="391953"/>
    <lineage>
        <taxon>Bacteria</taxon>
        <taxon>Pseudomonadati</taxon>
        <taxon>Pseudomonadota</taxon>
        <taxon>Betaproteobacteria</taxon>
        <taxon>Burkholderiales</taxon>
        <taxon>Sphaerotilaceae</taxon>
        <taxon>Aquincola</taxon>
    </lineage>
</organism>
<dbReference type="Proteomes" id="UP001056201">
    <property type="component" value="Chromosome 1"/>
</dbReference>
<name>A0ABY4S4I5_AQUTE</name>